<accession>A0A2H1WL90</accession>
<gene>
    <name evidence="2" type="ORF">SFRICE_025134</name>
</gene>
<protein>
    <submittedName>
        <fullName evidence="2">SFRICE_025134</fullName>
    </submittedName>
</protein>
<sequence>MELNTDIQIAIDDGGKQGVRSPDGKRSAPPMVTRNTRGVIVACNKTVGQLQVVVDKTTYNGIDLAFK</sequence>
<dbReference type="AlphaFoldDB" id="A0A2H1WL90"/>
<feature type="region of interest" description="Disordered" evidence="1">
    <location>
        <begin position="12"/>
        <end position="31"/>
    </location>
</feature>
<proteinExistence type="predicted"/>
<evidence type="ECO:0000313" key="2">
    <source>
        <dbReference type="EMBL" id="SOQ53736.1"/>
    </source>
</evidence>
<name>A0A2H1WL90_SPOFR</name>
<evidence type="ECO:0000256" key="1">
    <source>
        <dbReference type="SAM" id="MobiDB-lite"/>
    </source>
</evidence>
<organism evidence="2">
    <name type="scientific">Spodoptera frugiperda</name>
    <name type="common">Fall armyworm</name>
    <dbReference type="NCBI Taxonomy" id="7108"/>
    <lineage>
        <taxon>Eukaryota</taxon>
        <taxon>Metazoa</taxon>
        <taxon>Ecdysozoa</taxon>
        <taxon>Arthropoda</taxon>
        <taxon>Hexapoda</taxon>
        <taxon>Insecta</taxon>
        <taxon>Pterygota</taxon>
        <taxon>Neoptera</taxon>
        <taxon>Endopterygota</taxon>
        <taxon>Lepidoptera</taxon>
        <taxon>Glossata</taxon>
        <taxon>Ditrysia</taxon>
        <taxon>Noctuoidea</taxon>
        <taxon>Noctuidae</taxon>
        <taxon>Amphipyrinae</taxon>
        <taxon>Spodoptera</taxon>
    </lineage>
</organism>
<dbReference type="EMBL" id="ODYU01009363">
    <property type="protein sequence ID" value="SOQ53736.1"/>
    <property type="molecule type" value="Genomic_DNA"/>
</dbReference>
<reference evidence="2" key="1">
    <citation type="submission" date="2016-07" db="EMBL/GenBank/DDBJ databases">
        <authorList>
            <person name="Bretaudeau A."/>
        </authorList>
    </citation>
    <scope>NUCLEOTIDE SEQUENCE</scope>
    <source>
        <strain evidence="2">Rice</strain>
        <tissue evidence="2">Whole body</tissue>
    </source>
</reference>